<dbReference type="STRING" id="857342.A0A2T3B965"/>
<evidence type="ECO:0000256" key="3">
    <source>
        <dbReference type="ARBA" id="ARBA00004123"/>
    </source>
</evidence>
<feature type="active site" description="O-(5'-phospho-DNA)-tyrosine intermediate" evidence="12">
    <location>
        <position position="44"/>
    </location>
</feature>
<evidence type="ECO:0000256" key="12">
    <source>
        <dbReference type="PROSITE-ProRule" id="PRU01385"/>
    </source>
</evidence>
<name>A0A2T3B965_AMORE</name>
<dbReference type="GO" id="GO:0042138">
    <property type="term" value="P:meiotic DNA double-strand break formation"/>
    <property type="evidence" value="ECO:0007669"/>
    <property type="project" value="InterPro"/>
</dbReference>
<dbReference type="CDD" id="cd00223">
    <property type="entry name" value="TOPRIM_TopoIIB_SPO"/>
    <property type="match status" value="1"/>
</dbReference>
<dbReference type="PRINTS" id="PR01551">
    <property type="entry name" value="SPO11HOMOLOG"/>
</dbReference>
<dbReference type="OrthoDB" id="5377392at2759"/>
<gene>
    <name evidence="15" type="ORF">M430DRAFT_97118</name>
</gene>
<dbReference type="InterPro" id="IPR036388">
    <property type="entry name" value="WH-like_DNA-bd_sf"/>
</dbReference>
<keyword evidence="6" id="KW-0479">Metal-binding</keyword>
<reference evidence="15 16" key="1">
    <citation type="journal article" date="2018" name="New Phytol.">
        <title>Comparative genomics and transcriptomics depict ericoid mycorrhizal fungi as versatile saprotrophs and plant mutualists.</title>
        <authorList>
            <person name="Martino E."/>
            <person name="Morin E."/>
            <person name="Grelet G.A."/>
            <person name="Kuo A."/>
            <person name="Kohler A."/>
            <person name="Daghino S."/>
            <person name="Barry K.W."/>
            <person name="Cichocki N."/>
            <person name="Clum A."/>
            <person name="Dockter R.B."/>
            <person name="Hainaut M."/>
            <person name="Kuo R.C."/>
            <person name="LaButti K."/>
            <person name="Lindahl B.D."/>
            <person name="Lindquist E.A."/>
            <person name="Lipzen A."/>
            <person name="Khouja H.R."/>
            <person name="Magnuson J."/>
            <person name="Murat C."/>
            <person name="Ohm R.A."/>
            <person name="Singer S.W."/>
            <person name="Spatafora J.W."/>
            <person name="Wang M."/>
            <person name="Veneault-Fourrey C."/>
            <person name="Henrissat B."/>
            <person name="Grigoriev I.V."/>
            <person name="Martin F.M."/>
            <person name="Perotto S."/>
        </authorList>
    </citation>
    <scope>NUCLEOTIDE SEQUENCE [LARGE SCALE GENOMIC DNA]</scope>
    <source>
        <strain evidence="15 16">ATCC 22711</strain>
    </source>
</reference>
<dbReference type="EMBL" id="KZ679008">
    <property type="protein sequence ID" value="PSS23414.1"/>
    <property type="molecule type" value="Genomic_DNA"/>
</dbReference>
<protein>
    <recommendedName>
        <fullName evidence="5">DNA topoisomerase (ATP-hydrolyzing)</fullName>
        <ecNumber evidence="5">5.6.2.2</ecNumber>
    </recommendedName>
</protein>
<dbReference type="GO" id="GO:0000228">
    <property type="term" value="C:nuclear chromosome"/>
    <property type="evidence" value="ECO:0007669"/>
    <property type="project" value="TreeGrafter"/>
</dbReference>
<evidence type="ECO:0000259" key="14">
    <source>
        <dbReference type="Pfam" id="PF21180"/>
    </source>
</evidence>
<evidence type="ECO:0000256" key="5">
    <source>
        <dbReference type="ARBA" id="ARBA00012895"/>
    </source>
</evidence>
<keyword evidence="8 12" id="KW-0799">Topoisomerase</keyword>
<dbReference type="GO" id="GO:0003677">
    <property type="term" value="F:DNA binding"/>
    <property type="evidence" value="ECO:0007669"/>
    <property type="project" value="UniProtKB-UniRule"/>
</dbReference>
<dbReference type="GO" id="GO:0003918">
    <property type="term" value="F:DNA topoisomerase type II (double strand cut, ATP-hydrolyzing) activity"/>
    <property type="evidence" value="ECO:0007669"/>
    <property type="project" value="UniProtKB-UniRule"/>
</dbReference>
<keyword evidence="11" id="KW-0539">Nucleus</keyword>
<evidence type="ECO:0000256" key="7">
    <source>
        <dbReference type="ARBA" id="ARBA00022842"/>
    </source>
</evidence>
<feature type="domain" description="Spo11/DNA topoisomerase VI subunit A N-terminal" evidence="13">
    <location>
        <begin position="15"/>
        <end position="76"/>
    </location>
</feature>
<dbReference type="PRINTS" id="PR01550">
    <property type="entry name" value="TOP6AFAMILY"/>
</dbReference>
<dbReference type="GeneID" id="36578090"/>
<dbReference type="FunCoup" id="A0A2T3B965">
    <property type="interactions" value="777"/>
</dbReference>
<organism evidence="15 16">
    <name type="scientific">Amorphotheca resinae ATCC 22711</name>
    <dbReference type="NCBI Taxonomy" id="857342"/>
    <lineage>
        <taxon>Eukaryota</taxon>
        <taxon>Fungi</taxon>
        <taxon>Dikarya</taxon>
        <taxon>Ascomycota</taxon>
        <taxon>Pezizomycotina</taxon>
        <taxon>Leotiomycetes</taxon>
        <taxon>Helotiales</taxon>
        <taxon>Amorphothecaceae</taxon>
        <taxon>Amorphotheca</taxon>
    </lineage>
</organism>
<dbReference type="InterPro" id="IPR034136">
    <property type="entry name" value="TOPRIM_Topo6A/Spo11"/>
</dbReference>
<dbReference type="InParanoid" id="A0A2T3B965"/>
<keyword evidence="10 12" id="KW-0413">Isomerase</keyword>
<evidence type="ECO:0000256" key="9">
    <source>
        <dbReference type="ARBA" id="ARBA00023125"/>
    </source>
</evidence>
<dbReference type="Pfam" id="PF04406">
    <property type="entry name" value="TP6A_N"/>
    <property type="match status" value="1"/>
</dbReference>
<evidence type="ECO:0000256" key="4">
    <source>
        <dbReference type="ARBA" id="ARBA00006559"/>
    </source>
</evidence>
<dbReference type="EC" id="5.6.2.2" evidence="5"/>
<dbReference type="PANTHER" id="PTHR10848:SF0">
    <property type="entry name" value="MEIOTIC RECOMBINATION PROTEIN SPO11"/>
    <property type="match status" value="1"/>
</dbReference>
<keyword evidence="16" id="KW-1185">Reference proteome</keyword>
<comment type="subcellular location">
    <subcellularLocation>
        <location evidence="3">Nucleus</location>
    </subcellularLocation>
</comment>
<sequence>MRAIRFPSKTPQEAWKFTVLLRILELSHEALVMGVVTTKRDMYYRDPELFLKQAVVDRYVDDLAYTLGVERDALNVAAAKGLVAGSFTTKRKDSSVVDYCSEPQGILVPNAKEIQSIQLIDVNWVLVIEKEATFRTLASKQYWQTCFAGKGIIITAKGYPDIRTRQFLHLLSTSHPHIPIFCLVDFDPNGMGIMSTYKYGSMALSHQNQNLAVPSIRWLGIRGSDILQMKDCEVTGRLKLTDRDRRIATRMLDKEIFQDGAREEGWRRELQIMLMLNCKAEIQILSSRDDGLEGWLDEKLLEALNEGRQ</sequence>
<evidence type="ECO:0000256" key="8">
    <source>
        <dbReference type="ARBA" id="ARBA00023029"/>
    </source>
</evidence>
<evidence type="ECO:0000256" key="10">
    <source>
        <dbReference type="ARBA" id="ARBA00023235"/>
    </source>
</evidence>
<dbReference type="RefSeq" id="XP_024723460.1">
    <property type="nucleotide sequence ID" value="XM_024870009.1"/>
</dbReference>
<dbReference type="PROSITE" id="PS52041">
    <property type="entry name" value="TOPO_IIB"/>
    <property type="match status" value="1"/>
</dbReference>
<dbReference type="InterPro" id="IPR013049">
    <property type="entry name" value="Spo11/TopoVI_A_N"/>
</dbReference>
<dbReference type="FunFam" id="3.40.1360.10:FF:000018">
    <property type="entry name" value="Type II DNA topoisomerase VI subunit A"/>
    <property type="match status" value="1"/>
</dbReference>
<dbReference type="GO" id="GO:0005524">
    <property type="term" value="F:ATP binding"/>
    <property type="evidence" value="ECO:0007669"/>
    <property type="project" value="InterPro"/>
</dbReference>
<dbReference type="SUPFAM" id="SSF56726">
    <property type="entry name" value="DNA topoisomerase IV, alpha subunit"/>
    <property type="match status" value="1"/>
</dbReference>
<dbReference type="Gene3D" id="3.40.1360.10">
    <property type="match status" value="1"/>
</dbReference>
<comment type="cofactor">
    <cofactor evidence="2">
        <name>Mg(2+)</name>
        <dbReference type="ChEBI" id="CHEBI:18420"/>
    </cofactor>
</comment>
<dbReference type="InterPro" id="IPR013048">
    <property type="entry name" value="Meiotic_Spo11"/>
</dbReference>
<proteinExistence type="inferred from homology"/>
<keyword evidence="7" id="KW-0460">Magnesium</keyword>
<dbReference type="InterPro" id="IPR002815">
    <property type="entry name" value="Spo11/TopoVI_A"/>
</dbReference>
<dbReference type="InterPro" id="IPR036078">
    <property type="entry name" value="Spo11/TopoVI_A_sf"/>
</dbReference>
<evidence type="ECO:0000313" key="16">
    <source>
        <dbReference type="Proteomes" id="UP000241818"/>
    </source>
</evidence>
<evidence type="ECO:0000259" key="13">
    <source>
        <dbReference type="Pfam" id="PF04406"/>
    </source>
</evidence>
<accession>A0A2T3B965</accession>
<feature type="domain" description="Topoisomerase 6 subunit A/Spo11 TOPRIM" evidence="14">
    <location>
        <begin position="124"/>
        <end position="288"/>
    </location>
</feature>
<evidence type="ECO:0000313" key="15">
    <source>
        <dbReference type="EMBL" id="PSS23414.1"/>
    </source>
</evidence>
<keyword evidence="9 12" id="KW-0238">DNA-binding</keyword>
<dbReference type="Gene3D" id="1.10.10.10">
    <property type="entry name" value="Winged helix-like DNA-binding domain superfamily/Winged helix DNA-binding domain"/>
    <property type="match status" value="1"/>
</dbReference>
<dbReference type="GO" id="GO:0046872">
    <property type="term" value="F:metal ion binding"/>
    <property type="evidence" value="ECO:0007669"/>
    <property type="project" value="UniProtKB-KW"/>
</dbReference>
<evidence type="ECO:0000256" key="1">
    <source>
        <dbReference type="ARBA" id="ARBA00000185"/>
    </source>
</evidence>
<dbReference type="GO" id="GO:0007131">
    <property type="term" value="P:reciprocal meiotic recombination"/>
    <property type="evidence" value="ECO:0007669"/>
    <property type="project" value="TreeGrafter"/>
</dbReference>
<dbReference type="PANTHER" id="PTHR10848">
    <property type="entry name" value="MEIOTIC RECOMBINATION PROTEIN SPO11"/>
    <property type="match status" value="1"/>
</dbReference>
<dbReference type="GO" id="GO:0000706">
    <property type="term" value="P:meiotic DNA double-strand break processing"/>
    <property type="evidence" value="ECO:0007669"/>
    <property type="project" value="TreeGrafter"/>
</dbReference>
<comment type="similarity">
    <text evidence="4 12">Belongs to the TOP6A family.</text>
</comment>
<evidence type="ECO:0000256" key="2">
    <source>
        <dbReference type="ARBA" id="ARBA00001946"/>
    </source>
</evidence>
<evidence type="ECO:0000256" key="6">
    <source>
        <dbReference type="ARBA" id="ARBA00022723"/>
    </source>
</evidence>
<dbReference type="Pfam" id="PF21180">
    <property type="entry name" value="TOP6A-Spo11_Toprim"/>
    <property type="match status" value="1"/>
</dbReference>
<evidence type="ECO:0000256" key="11">
    <source>
        <dbReference type="ARBA" id="ARBA00023242"/>
    </source>
</evidence>
<dbReference type="AlphaFoldDB" id="A0A2T3B965"/>
<comment type="catalytic activity">
    <reaction evidence="1 12">
        <text>ATP-dependent breakage, passage and rejoining of double-stranded DNA.</text>
        <dbReference type="EC" id="5.6.2.2"/>
    </reaction>
</comment>
<dbReference type="Proteomes" id="UP000241818">
    <property type="component" value="Unassembled WGS sequence"/>
</dbReference>